<dbReference type="AlphaFoldDB" id="A0A4D4JAF8"/>
<feature type="domain" description="DUF5753" evidence="1">
    <location>
        <begin position="5"/>
        <end position="160"/>
    </location>
</feature>
<gene>
    <name evidence="2" type="ORF">GTS_41870</name>
</gene>
<proteinExistence type="predicted"/>
<reference evidence="3" key="1">
    <citation type="submission" date="2019-04" db="EMBL/GenBank/DDBJ databases">
        <title>Draft genome sequence of Pseudonocardiaceae bacterium SL3-2-4.</title>
        <authorList>
            <person name="Ningsih F."/>
            <person name="Yokota A."/>
            <person name="Sakai Y."/>
            <person name="Nanatani K."/>
            <person name="Yabe S."/>
            <person name="Oetari A."/>
            <person name="Sjamsuridzal W."/>
        </authorList>
    </citation>
    <scope>NUCLEOTIDE SEQUENCE [LARGE SCALE GENOMIC DNA]</scope>
    <source>
        <strain evidence="3">SL3-2-4</strain>
    </source>
</reference>
<dbReference type="InterPro" id="IPR043917">
    <property type="entry name" value="DUF5753"/>
</dbReference>
<dbReference type="Proteomes" id="UP000298860">
    <property type="component" value="Unassembled WGS sequence"/>
</dbReference>
<dbReference type="EMBL" id="BJFL01000025">
    <property type="protein sequence ID" value="GDY32554.1"/>
    <property type="molecule type" value="Genomic_DNA"/>
</dbReference>
<name>A0A4D4JAF8_9PSEU</name>
<sequence>MTPPIPGLLQTSDYAREIKRAAGIPPSDIELRVMVNAGRRDVLTRHDNPVRYVALIGEAIFREVIGSPEIMREQFRFLIETAERPNVTVQTVPEGIGWHPGWAGSFVLYEFPDASPVVYFEHHSSGAFVSAEHDIREYRRAIERLRAVARDPAASVEHIRGVMERERTT</sequence>
<comment type="caution">
    <text evidence="2">The sequence shown here is derived from an EMBL/GenBank/DDBJ whole genome shotgun (WGS) entry which is preliminary data.</text>
</comment>
<evidence type="ECO:0000313" key="3">
    <source>
        <dbReference type="Proteomes" id="UP000298860"/>
    </source>
</evidence>
<keyword evidence="3" id="KW-1185">Reference proteome</keyword>
<dbReference type="RefSeq" id="WP_137815558.1">
    <property type="nucleotide sequence ID" value="NZ_BJFL01000025.1"/>
</dbReference>
<dbReference type="OrthoDB" id="2991476at2"/>
<protein>
    <recommendedName>
        <fullName evidence="1">DUF5753 domain-containing protein</fullName>
    </recommendedName>
</protein>
<evidence type="ECO:0000259" key="1">
    <source>
        <dbReference type="Pfam" id="PF19054"/>
    </source>
</evidence>
<evidence type="ECO:0000313" key="2">
    <source>
        <dbReference type="EMBL" id="GDY32554.1"/>
    </source>
</evidence>
<accession>A0A4D4JAF8</accession>
<dbReference type="Pfam" id="PF19054">
    <property type="entry name" value="DUF5753"/>
    <property type="match status" value="1"/>
</dbReference>
<organism evidence="2 3">
    <name type="scientific">Gandjariella thermophila</name>
    <dbReference type="NCBI Taxonomy" id="1931992"/>
    <lineage>
        <taxon>Bacteria</taxon>
        <taxon>Bacillati</taxon>
        <taxon>Actinomycetota</taxon>
        <taxon>Actinomycetes</taxon>
        <taxon>Pseudonocardiales</taxon>
        <taxon>Pseudonocardiaceae</taxon>
        <taxon>Gandjariella</taxon>
    </lineage>
</organism>